<dbReference type="AlphaFoldDB" id="A0A8J3K9P7"/>
<dbReference type="InterPro" id="IPR041522">
    <property type="entry name" value="CdaR_GGDEF"/>
</dbReference>
<evidence type="ECO:0000256" key="1">
    <source>
        <dbReference type="ARBA" id="ARBA00006754"/>
    </source>
</evidence>
<organism evidence="4 5">
    <name type="scientific">Catellatospora citrea</name>
    <dbReference type="NCBI Taxonomy" id="53366"/>
    <lineage>
        <taxon>Bacteria</taxon>
        <taxon>Bacillati</taxon>
        <taxon>Actinomycetota</taxon>
        <taxon>Actinomycetes</taxon>
        <taxon>Micromonosporales</taxon>
        <taxon>Micromonosporaceae</taxon>
        <taxon>Catellatospora</taxon>
    </lineage>
</organism>
<dbReference type="InterPro" id="IPR051448">
    <property type="entry name" value="CdaR-like_regulators"/>
</dbReference>
<dbReference type="InterPro" id="IPR025736">
    <property type="entry name" value="PucR_C-HTH_dom"/>
</dbReference>
<comment type="caution">
    <text evidence="4">The sequence shown here is derived from an EMBL/GenBank/DDBJ whole genome shotgun (WGS) entry which is preliminary data.</text>
</comment>
<protein>
    <recommendedName>
        <fullName evidence="6">PucR-like helix-turn-helix protein</fullName>
    </recommendedName>
</protein>
<reference evidence="4 5" key="1">
    <citation type="submission" date="2021-01" db="EMBL/GenBank/DDBJ databases">
        <title>Whole genome shotgun sequence of Catellatospora citrea NBRC 14495.</title>
        <authorList>
            <person name="Komaki H."/>
            <person name="Tamura T."/>
        </authorList>
    </citation>
    <scope>NUCLEOTIDE SEQUENCE [LARGE SCALE GENOMIC DNA]</scope>
    <source>
        <strain evidence="4 5">NBRC 14495</strain>
    </source>
</reference>
<dbReference type="InterPro" id="IPR042070">
    <property type="entry name" value="PucR_C-HTH_sf"/>
</dbReference>
<comment type="similarity">
    <text evidence="1">Belongs to the CdaR family.</text>
</comment>
<evidence type="ECO:0000259" key="2">
    <source>
        <dbReference type="Pfam" id="PF13556"/>
    </source>
</evidence>
<evidence type="ECO:0008006" key="6">
    <source>
        <dbReference type="Google" id="ProtNLM"/>
    </source>
</evidence>
<sequence length="348" mass="37110">MTDTPAWLHDGCRRLLTGEPSADHQAAATALGARAGAESLTVTDIVEAFLHAAEAGWDLVPTSDAHDRGGLLLRSLRRLTVAAVDGYHQAEHDEVSRSEHDRDTFIDDLLAAHPDPGRLAARAQRYGVRLSGQHTVVVARAPGLGHPAAHAIDDALAARFGAANTLTSLREQELVCIVAGGLRGVPAELARHLLHHLGAGRWQIAVGRTHRGLPGLATSLDEARNALDLADRLGFTTPVLQAADLLVFPVLLRDRDAITDLVTTVLGPLTGARGGAEPLLETLAVLFEQQGNHTAAARVLHVSVRAVTYRLDRIRALTGYHPGEPTQRFTLHTAVLGARLLGWPEPGT</sequence>
<dbReference type="EMBL" id="BONH01000018">
    <property type="protein sequence ID" value="GIF99017.1"/>
    <property type="molecule type" value="Genomic_DNA"/>
</dbReference>
<evidence type="ECO:0000313" key="4">
    <source>
        <dbReference type="EMBL" id="GIF99017.1"/>
    </source>
</evidence>
<dbReference type="Gene3D" id="1.10.10.2840">
    <property type="entry name" value="PucR C-terminal helix-turn-helix domain"/>
    <property type="match status" value="1"/>
</dbReference>
<keyword evidence="5" id="KW-1185">Reference proteome</keyword>
<name>A0A8J3K9P7_9ACTN</name>
<dbReference type="Pfam" id="PF13556">
    <property type="entry name" value="HTH_30"/>
    <property type="match status" value="1"/>
</dbReference>
<feature type="domain" description="CdaR GGDEF-like" evidence="3">
    <location>
        <begin position="114"/>
        <end position="229"/>
    </location>
</feature>
<gene>
    <name evidence="4" type="ORF">Cci01nite_41110</name>
</gene>
<feature type="domain" description="PucR C-terminal helix-turn-helix" evidence="2">
    <location>
        <begin position="279"/>
        <end position="335"/>
    </location>
</feature>
<proteinExistence type="inferred from homology"/>
<dbReference type="Pfam" id="PF17853">
    <property type="entry name" value="GGDEF_2"/>
    <property type="match status" value="1"/>
</dbReference>
<evidence type="ECO:0000313" key="5">
    <source>
        <dbReference type="Proteomes" id="UP000659904"/>
    </source>
</evidence>
<evidence type="ECO:0000259" key="3">
    <source>
        <dbReference type="Pfam" id="PF17853"/>
    </source>
</evidence>
<dbReference type="PANTHER" id="PTHR33744:SF1">
    <property type="entry name" value="DNA-BINDING TRANSCRIPTIONAL ACTIVATOR ADER"/>
    <property type="match status" value="1"/>
</dbReference>
<dbReference type="RefSeq" id="WP_120318971.1">
    <property type="nucleotide sequence ID" value="NZ_BONH01000018.1"/>
</dbReference>
<dbReference type="Proteomes" id="UP000659904">
    <property type="component" value="Unassembled WGS sequence"/>
</dbReference>
<dbReference type="PANTHER" id="PTHR33744">
    <property type="entry name" value="CARBOHYDRATE DIACID REGULATOR"/>
    <property type="match status" value="1"/>
</dbReference>
<accession>A0A8J3K9P7</accession>